<gene>
    <name evidence="1" type="ORF">WS74_0140</name>
</gene>
<name>A0A075TU81_9LACO</name>
<dbReference type="EMBL" id="CP009223">
    <property type="protein sequence ID" value="AIM62392.1"/>
    <property type="molecule type" value="Genomic_DNA"/>
</dbReference>
<dbReference type="KEGG" id="wct:WS74_0140"/>
<dbReference type="AlphaFoldDB" id="A0A075TU81"/>
<accession>A0A075TU81</accession>
<evidence type="ECO:0000313" key="1">
    <source>
        <dbReference type="EMBL" id="AIM62392.1"/>
    </source>
</evidence>
<dbReference type="RefSeq" id="WP_009495551.1">
    <property type="nucleotide sequence ID" value="NZ_CP009223.1"/>
</dbReference>
<reference evidence="1 2" key="1">
    <citation type="journal article" date="2014" name="Genome Announc.">
        <title>Complete Genome Sequences of Fish Pathogenic Weissella ceti Strains WS74 and WS105.</title>
        <authorList>
            <person name="Figueiredo H.C."/>
            <person name="Leal C.A."/>
            <person name="Dorella F.A."/>
            <person name="Carvalho A.F."/>
            <person name="Soares S.C."/>
            <person name="Pereira F.L."/>
            <person name="Azevedo V.A."/>
        </authorList>
    </citation>
    <scope>NUCLEOTIDE SEQUENCE [LARGE SCALE GENOMIC DNA]</scope>
    <source>
        <strain evidence="1 2">WS74</strain>
    </source>
</reference>
<sequence length="79" mass="9014">MAKLNVTFIMDASDRAKDVIWTIDRIDKSVTLEQAEKTLKVLKRIEFLLKANGEHLYGDVQEIQAEILEEKPVLSVSKV</sequence>
<proteinExistence type="predicted"/>
<organism evidence="1 2">
    <name type="scientific">Weissella ceti</name>
    <dbReference type="NCBI Taxonomy" id="759620"/>
    <lineage>
        <taxon>Bacteria</taxon>
        <taxon>Bacillati</taxon>
        <taxon>Bacillota</taxon>
        <taxon>Bacilli</taxon>
        <taxon>Lactobacillales</taxon>
        <taxon>Lactobacillaceae</taxon>
        <taxon>Weissella</taxon>
    </lineage>
</organism>
<dbReference type="PATRIC" id="fig|759620.7.peg.136"/>
<keyword evidence="2" id="KW-1185">Reference proteome</keyword>
<protein>
    <submittedName>
        <fullName evidence="1">Uncharacterized protein</fullName>
    </submittedName>
</protein>
<dbReference type="Proteomes" id="UP000029079">
    <property type="component" value="Chromosome"/>
</dbReference>
<dbReference type="KEGG" id="wce:WS08_0140"/>
<reference evidence="2" key="2">
    <citation type="submission" date="2014-08" db="EMBL/GenBank/DDBJ databases">
        <title>Complete genome of Weissella ceti strain WS74 isolated from diseased rainbow trout in Brazil.</title>
        <authorList>
            <person name="Figueiredo H.C.P."/>
            <person name="Leal C.A.G."/>
            <person name="Pereira F.L."/>
            <person name="Soares S.C."/>
            <person name="Dorella F.A."/>
            <person name="Carvalho A.F."/>
            <person name="Azevedo V.A.C."/>
        </authorList>
    </citation>
    <scope>NUCLEOTIDE SEQUENCE [LARGE SCALE GENOMIC DNA]</scope>
    <source>
        <strain evidence="2">WS74</strain>
    </source>
</reference>
<evidence type="ECO:0000313" key="2">
    <source>
        <dbReference type="Proteomes" id="UP000029079"/>
    </source>
</evidence>
<dbReference type="STRING" id="759620.WS105_0139"/>
<dbReference type="KEGG" id="wci:WS105_0139"/>